<dbReference type="PROSITE" id="PS50262">
    <property type="entry name" value="G_PROTEIN_RECEP_F1_2"/>
    <property type="match status" value="1"/>
</dbReference>
<dbReference type="PANTHER" id="PTHR24224:SF1">
    <property type="entry name" value="G-PROTEIN COUPLED RECEPTORS FAMILY 1 PROFILE DOMAIN-CONTAINING PROTEIN"/>
    <property type="match status" value="1"/>
</dbReference>
<sequence length="386" mass="43748">SVPTNSSLATWQFVSEVQYWIVLSVVLLTLPLIVVGVLRMRRLRRSHYYHFLLGICIANLVSLSTILVDIVGPSIFPNMKGNLTCKVTPFLMNIAACFANWTFVVMFAQRFAVLLFPLKQMAQQGCIGFLLDARRLLAVVLLFSITTQSWTLVLMTNREFANENGRAMVICETDLTWIDPTTATWMSVLEMASTYLLPFICTLIVDLGVLIWSKQFTTKFNENVVSRSTQVTSSGRATSHMVLLRGSSNNCSTTAMKKKSHEQESGMKIQSAESVRLCNKKRGKAIKRCLMMATFQVLINLPYHTLQVFDEIYDFANDPDWFAFYFYADALMYLIYLLQYPAVLVHIEFLISDSARTSRKSPLLPASRNTSVKPRSRSTNKTDIES</sequence>
<evidence type="ECO:0000256" key="5">
    <source>
        <dbReference type="SAM" id="MobiDB-lite"/>
    </source>
</evidence>
<dbReference type="Gene3D" id="1.20.1070.10">
    <property type="entry name" value="Rhodopsin 7-helix transmembrane proteins"/>
    <property type="match status" value="1"/>
</dbReference>
<dbReference type="InterPro" id="IPR017452">
    <property type="entry name" value="GPCR_Rhodpsn_7TM"/>
</dbReference>
<evidence type="ECO:0000313" key="9">
    <source>
        <dbReference type="Proteomes" id="UP001328107"/>
    </source>
</evidence>
<keyword evidence="3 6" id="KW-1133">Transmembrane helix</keyword>
<reference evidence="9" key="1">
    <citation type="submission" date="2022-10" db="EMBL/GenBank/DDBJ databases">
        <title>Genome assembly of Pristionchus species.</title>
        <authorList>
            <person name="Yoshida K."/>
            <person name="Sommer R.J."/>
        </authorList>
    </citation>
    <scope>NUCLEOTIDE SEQUENCE [LARGE SCALE GENOMIC DNA]</scope>
    <source>
        <strain evidence="9">RS5460</strain>
    </source>
</reference>
<feature type="transmembrane region" description="Helical" evidence="6">
    <location>
        <begin position="324"/>
        <end position="351"/>
    </location>
</feature>
<dbReference type="InterPro" id="IPR052665">
    <property type="entry name" value="Neuropeptide-GPCR"/>
</dbReference>
<feature type="compositionally biased region" description="Polar residues" evidence="5">
    <location>
        <begin position="367"/>
        <end position="379"/>
    </location>
</feature>
<feature type="domain" description="G-protein coupled receptors family 1 profile" evidence="7">
    <location>
        <begin position="29"/>
        <end position="344"/>
    </location>
</feature>
<feature type="non-terminal residue" evidence="8">
    <location>
        <position position="1"/>
    </location>
</feature>
<comment type="caution">
    <text evidence="8">The sequence shown here is derived from an EMBL/GenBank/DDBJ whole genome shotgun (WGS) entry which is preliminary data.</text>
</comment>
<protein>
    <recommendedName>
        <fullName evidence="7">G-protein coupled receptors family 1 profile domain-containing protein</fullName>
    </recommendedName>
</protein>
<proteinExistence type="predicted"/>
<dbReference type="AlphaFoldDB" id="A0AAN5DHQ1"/>
<organism evidence="8 9">
    <name type="scientific">Pristionchus mayeri</name>
    <dbReference type="NCBI Taxonomy" id="1317129"/>
    <lineage>
        <taxon>Eukaryota</taxon>
        <taxon>Metazoa</taxon>
        <taxon>Ecdysozoa</taxon>
        <taxon>Nematoda</taxon>
        <taxon>Chromadorea</taxon>
        <taxon>Rhabditida</taxon>
        <taxon>Rhabditina</taxon>
        <taxon>Diplogasteromorpha</taxon>
        <taxon>Diplogasteroidea</taxon>
        <taxon>Neodiplogasteridae</taxon>
        <taxon>Pristionchus</taxon>
    </lineage>
</organism>
<dbReference type="GO" id="GO:0016020">
    <property type="term" value="C:membrane"/>
    <property type="evidence" value="ECO:0007669"/>
    <property type="project" value="UniProtKB-SubCell"/>
</dbReference>
<comment type="subcellular location">
    <subcellularLocation>
        <location evidence="1">Membrane</location>
    </subcellularLocation>
</comment>
<gene>
    <name evidence="8" type="ORF">PMAYCL1PPCAC_33032</name>
</gene>
<evidence type="ECO:0000259" key="7">
    <source>
        <dbReference type="PROSITE" id="PS50262"/>
    </source>
</evidence>
<evidence type="ECO:0000256" key="2">
    <source>
        <dbReference type="ARBA" id="ARBA00022692"/>
    </source>
</evidence>
<keyword evidence="2 6" id="KW-0812">Transmembrane</keyword>
<evidence type="ECO:0000313" key="8">
    <source>
        <dbReference type="EMBL" id="GMR62837.1"/>
    </source>
</evidence>
<dbReference type="EMBL" id="BTRK01000006">
    <property type="protein sequence ID" value="GMR62837.1"/>
    <property type="molecule type" value="Genomic_DNA"/>
</dbReference>
<feature type="transmembrane region" description="Helical" evidence="6">
    <location>
        <begin position="136"/>
        <end position="155"/>
    </location>
</feature>
<feature type="transmembrane region" description="Helical" evidence="6">
    <location>
        <begin position="195"/>
        <end position="213"/>
    </location>
</feature>
<feature type="transmembrane region" description="Helical" evidence="6">
    <location>
        <begin position="50"/>
        <end position="70"/>
    </location>
</feature>
<keyword evidence="9" id="KW-1185">Reference proteome</keyword>
<dbReference type="PANTHER" id="PTHR24224">
    <property type="entry name" value="CARDIOACCELERATORY PEPTIDE RECEPTOR-RELATED"/>
    <property type="match status" value="1"/>
</dbReference>
<feature type="region of interest" description="Disordered" evidence="5">
    <location>
        <begin position="360"/>
        <end position="386"/>
    </location>
</feature>
<name>A0AAN5DHQ1_9BILA</name>
<feature type="transmembrane region" description="Helical" evidence="6">
    <location>
        <begin position="90"/>
        <end position="116"/>
    </location>
</feature>
<keyword evidence="4 6" id="KW-0472">Membrane</keyword>
<accession>A0AAN5DHQ1</accession>
<dbReference type="Proteomes" id="UP001328107">
    <property type="component" value="Unassembled WGS sequence"/>
</dbReference>
<feature type="transmembrane region" description="Helical" evidence="6">
    <location>
        <begin position="285"/>
        <end position="304"/>
    </location>
</feature>
<evidence type="ECO:0000256" key="1">
    <source>
        <dbReference type="ARBA" id="ARBA00004370"/>
    </source>
</evidence>
<feature type="transmembrane region" description="Helical" evidence="6">
    <location>
        <begin position="17"/>
        <end position="38"/>
    </location>
</feature>
<dbReference type="SUPFAM" id="SSF81321">
    <property type="entry name" value="Family A G protein-coupled receptor-like"/>
    <property type="match status" value="1"/>
</dbReference>
<evidence type="ECO:0000256" key="3">
    <source>
        <dbReference type="ARBA" id="ARBA00022989"/>
    </source>
</evidence>
<evidence type="ECO:0000256" key="4">
    <source>
        <dbReference type="ARBA" id="ARBA00023136"/>
    </source>
</evidence>
<evidence type="ECO:0000256" key="6">
    <source>
        <dbReference type="SAM" id="Phobius"/>
    </source>
</evidence>